<reference evidence="4" key="2">
    <citation type="submission" date="2015-05" db="EMBL/GenBank/DDBJ databases">
        <title>Complete genome sequence of Corynebacterium mustelae DSM 45274, isolated from various tissues of a male ferret with lethal sepsis.</title>
        <authorList>
            <person name="Ruckert C."/>
            <person name="Albersmeier A."/>
            <person name="Winkler A."/>
            <person name="Tauch A."/>
        </authorList>
    </citation>
    <scope>NUCLEOTIDE SEQUENCE [LARGE SCALE GENOMIC DNA]</scope>
    <source>
        <strain evidence="4">DSM 45274</strain>
    </source>
</reference>
<dbReference type="KEGG" id="cmv:CMUST_13600"/>
<dbReference type="PATRIC" id="fig|571915.4.peg.2918"/>
<dbReference type="Proteomes" id="UP000035199">
    <property type="component" value="Chromosome"/>
</dbReference>
<evidence type="ECO:0000313" key="3">
    <source>
        <dbReference type="EMBL" id="AKK07014.1"/>
    </source>
</evidence>
<gene>
    <name evidence="3" type="ORF">CMUST_13600</name>
</gene>
<keyword evidence="4" id="KW-1185">Reference proteome</keyword>
<keyword evidence="2" id="KW-0472">Membrane</keyword>
<dbReference type="OrthoDB" id="10014505at2"/>
<accession>A0A0G3H0R9</accession>
<dbReference type="EMBL" id="CP011542">
    <property type="protein sequence ID" value="AKK07014.1"/>
    <property type="molecule type" value="Genomic_DNA"/>
</dbReference>
<keyword evidence="2" id="KW-0812">Transmembrane</keyword>
<reference evidence="3 4" key="1">
    <citation type="journal article" date="2015" name="Genome Announc.">
        <title>Complete Genome Sequence of the Type Strain Corynebacterium mustelae DSM 45274, Isolated from Various Tissues of a Male Ferret with Lethal Sepsis.</title>
        <authorList>
            <person name="Ruckert C."/>
            <person name="Eimer J."/>
            <person name="Winkler A."/>
            <person name="Tauch A."/>
        </authorList>
    </citation>
    <scope>NUCLEOTIDE SEQUENCE [LARGE SCALE GENOMIC DNA]</scope>
    <source>
        <strain evidence="3 4">DSM 45274</strain>
    </source>
</reference>
<dbReference type="AlphaFoldDB" id="A0A0G3H0R9"/>
<evidence type="ECO:0000256" key="1">
    <source>
        <dbReference type="SAM" id="MobiDB-lite"/>
    </source>
</evidence>
<keyword evidence="2" id="KW-1133">Transmembrane helix</keyword>
<evidence type="ECO:0000313" key="4">
    <source>
        <dbReference type="Proteomes" id="UP000035199"/>
    </source>
</evidence>
<name>A0A0G3H0R9_9CORY</name>
<sequence>MSYSGPSPSGMDDKNNLHNAFQGAQLPPPVAPTPQPITKSSRSLTAILVVIAIALVVVGVLLGIQVLKSSTSESVPVAAPETVTKKVEVVTEVVTTTTVATQQQQPQEPASNTQAASQVGLKATGFSALSCVGNDTWVFAAVSTDGKHVLICQFGTTGGYYYTHDYLADVYRKDVDEANLAAGTFRVVNSDATISIAPSGLFVDAVQGSDFSSSFSTSFTSNPWR</sequence>
<feature type="compositionally biased region" description="Pro residues" evidence="1">
    <location>
        <begin position="26"/>
        <end position="35"/>
    </location>
</feature>
<organism evidence="3 4">
    <name type="scientific">Corynebacterium mustelae</name>
    <dbReference type="NCBI Taxonomy" id="571915"/>
    <lineage>
        <taxon>Bacteria</taxon>
        <taxon>Bacillati</taxon>
        <taxon>Actinomycetota</taxon>
        <taxon>Actinomycetes</taxon>
        <taxon>Mycobacteriales</taxon>
        <taxon>Corynebacteriaceae</taxon>
        <taxon>Corynebacterium</taxon>
    </lineage>
</organism>
<dbReference type="RefSeq" id="WP_052844783.1">
    <property type="nucleotide sequence ID" value="NZ_CP011542.1"/>
</dbReference>
<feature type="region of interest" description="Disordered" evidence="1">
    <location>
        <begin position="1"/>
        <end position="37"/>
    </location>
</feature>
<evidence type="ECO:0000256" key="2">
    <source>
        <dbReference type="SAM" id="Phobius"/>
    </source>
</evidence>
<feature type="transmembrane region" description="Helical" evidence="2">
    <location>
        <begin position="44"/>
        <end position="67"/>
    </location>
</feature>
<dbReference type="STRING" id="571915.CMUST_13600"/>
<protein>
    <submittedName>
        <fullName evidence="3">Uncharacterized protein</fullName>
    </submittedName>
</protein>
<proteinExistence type="predicted"/>